<dbReference type="InterPro" id="IPR011051">
    <property type="entry name" value="RmlC_Cupin_sf"/>
</dbReference>
<protein>
    <recommendedName>
        <fullName evidence="1">(S)-ureidoglycine aminohydrolase cupin domain-containing protein</fullName>
    </recommendedName>
</protein>
<gene>
    <name evidence="2" type="ORF">BP00DRAFT_436244</name>
</gene>
<evidence type="ECO:0000313" key="2">
    <source>
        <dbReference type="EMBL" id="PYI31148.1"/>
    </source>
</evidence>
<dbReference type="EMBL" id="KZ825506">
    <property type="protein sequence ID" value="PYI31148.1"/>
    <property type="molecule type" value="Genomic_DNA"/>
</dbReference>
<keyword evidence="3" id="KW-1185">Reference proteome</keyword>
<dbReference type="Proteomes" id="UP000248817">
    <property type="component" value="Unassembled WGS sequence"/>
</dbReference>
<name>A0A2V5I351_9EURO</name>
<dbReference type="InterPro" id="IPR014710">
    <property type="entry name" value="RmlC-like_jellyroll"/>
</dbReference>
<proteinExistence type="predicted"/>
<organism evidence="2 3">
    <name type="scientific">Aspergillus indologenus CBS 114.80</name>
    <dbReference type="NCBI Taxonomy" id="1450541"/>
    <lineage>
        <taxon>Eukaryota</taxon>
        <taxon>Fungi</taxon>
        <taxon>Dikarya</taxon>
        <taxon>Ascomycota</taxon>
        <taxon>Pezizomycotina</taxon>
        <taxon>Eurotiomycetes</taxon>
        <taxon>Eurotiomycetidae</taxon>
        <taxon>Eurotiales</taxon>
        <taxon>Aspergillaceae</taxon>
        <taxon>Aspergillus</taxon>
        <taxon>Aspergillus subgen. Circumdati</taxon>
    </lineage>
</organism>
<feature type="domain" description="(S)-ureidoglycine aminohydrolase cupin" evidence="1">
    <location>
        <begin position="47"/>
        <end position="99"/>
    </location>
</feature>
<dbReference type="PANTHER" id="PTHR36169:SF1">
    <property type="entry name" value="ACETATE KINASE EUTQ"/>
    <property type="match status" value="1"/>
</dbReference>
<dbReference type="AlphaFoldDB" id="A0A2V5I351"/>
<evidence type="ECO:0000313" key="3">
    <source>
        <dbReference type="Proteomes" id="UP000248817"/>
    </source>
</evidence>
<reference evidence="2 3" key="1">
    <citation type="submission" date="2018-02" db="EMBL/GenBank/DDBJ databases">
        <title>The genomes of Aspergillus section Nigri reveals drivers in fungal speciation.</title>
        <authorList>
            <consortium name="DOE Joint Genome Institute"/>
            <person name="Vesth T.C."/>
            <person name="Nybo J."/>
            <person name="Theobald S."/>
            <person name="Brandl J."/>
            <person name="Frisvad J.C."/>
            <person name="Nielsen K.F."/>
            <person name="Lyhne E.K."/>
            <person name="Kogle M.E."/>
            <person name="Kuo A."/>
            <person name="Riley R."/>
            <person name="Clum A."/>
            <person name="Nolan M."/>
            <person name="Lipzen A."/>
            <person name="Salamov A."/>
            <person name="Henrissat B."/>
            <person name="Wiebenga A."/>
            <person name="De vries R.P."/>
            <person name="Grigoriev I.V."/>
            <person name="Mortensen U.H."/>
            <person name="Andersen M.R."/>
            <person name="Baker S.E."/>
        </authorList>
    </citation>
    <scope>NUCLEOTIDE SEQUENCE [LARGE SCALE GENOMIC DNA]</scope>
    <source>
        <strain evidence="2 3">CBS 114.80</strain>
    </source>
</reference>
<evidence type="ECO:0000259" key="1">
    <source>
        <dbReference type="Pfam" id="PF05899"/>
    </source>
</evidence>
<dbReference type="Gene3D" id="2.60.120.10">
    <property type="entry name" value="Jelly Rolls"/>
    <property type="match status" value="1"/>
</dbReference>
<dbReference type="PANTHER" id="PTHR36169">
    <property type="entry name" value="ETHANOLAMINE UTILIZATION PROTEIN EUTQ"/>
    <property type="match status" value="1"/>
</dbReference>
<sequence length="118" mass="13050">MVLQVKSKVEAYKLPNFGGIPNVFFDDLLGTGKRDNTNPIVGCWFRIEKGPEATPPEYTYDEVGVVIEGEINLRDETGQTARVRPGDTFFFPRGSTITFSSDSYGVAWKCGGRLPAKI</sequence>
<dbReference type="SUPFAM" id="SSF51182">
    <property type="entry name" value="RmlC-like cupins"/>
    <property type="match status" value="1"/>
</dbReference>
<accession>A0A2V5I351</accession>
<dbReference type="InterPro" id="IPR008579">
    <property type="entry name" value="UGlyAH_Cupin_dom"/>
</dbReference>
<dbReference type="InterPro" id="IPR010424">
    <property type="entry name" value="EutQ"/>
</dbReference>
<dbReference type="Pfam" id="PF05899">
    <property type="entry name" value="Cupin_3"/>
    <property type="match status" value="1"/>
</dbReference>